<keyword evidence="2" id="KW-1185">Reference proteome</keyword>
<dbReference type="AlphaFoldDB" id="A0A2H3BA59"/>
<dbReference type="Proteomes" id="UP000218334">
    <property type="component" value="Unassembled WGS sequence"/>
</dbReference>
<name>A0A2H3BA59_9AGAR</name>
<evidence type="ECO:0000313" key="1">
    <source>
        <dbReference type="EMBL" id="PBK65764.1"/>
    </source>
</evidence>
<evidence type="ECO:0000313" key="2">
    <source>
        <dbReference type="Proteomes" id="UP000218334"/>
    </source>
</evidence>
<sequence>MTTLPPELIEIIVREVWHSDMPSYIRKLFMTTCPRINRAWKAVYAPIASQDMYITNLAFLDYLCRIAHLRKSIIYRDFIPRLTQTITCFIDLQEHERELEGAVKEVYRYLIGLPNIIGFQTLFPLIPYISFEIVWIGIGRFAPLKPLRGVPIRARYDRLLSNAFSPNCPRGWAQMDVYIAMPDPDPSGVIRNSIWSHILRDLSNVGVPKHFFGIIVADPRSYDMFVEDGVRHFVQATYIFERNLKDRHLTDYDSRNINKRLWLASNNRHTLALRCFTSLFRRWEYRRVQSSLPLIVSGRWPSTNYLFSEKAMV</sequence>
<protein>
    <submittedName>
        <fullName evidence="1">Uncharacterized protein</fullName>
    </submittedName>
</protein>
<organism evidence="1 2">
    <name type="scientific">Armillaria solidipes</name>
    <dbReference type="NCBI Taxonomy" id="1076256"/>
    <lineage>
        <taxon>Eukaryota</taxon>
        <taxon>Fungi</taxon>
        <taxon>Dikarya</taxon>
        <taxon>Basidiomycota</taxon>
        <taxon>Agaricomycotina</taxon>
        <taxon>Agaricomycetes</taxon>
        <taxon>Agaricomycetidae</taxon>
        <taxon>Agaricales</taxon>
        <taxon>Marasmiineae</taxon>
        <taxon>Physalacriaceae</taxon>
        <taxon>Armillaria</taxon>
    </lineage>
</organism>
<gene>
    <name evidence="1" type="ORF">ARMSODRAFT_1048831</name>
</gene>
<proteinExistence type="predicted"/>
<reference evidence="2" key="1">
    <citation type="journal article" date="2017" name="Nat. Ecol. Evol.">
        <title>Genome expansion and lineage-specific genetic innovations in the forest pathogenic fungi Armillaria.</title>
        <authorList>
            <person name="Sipos G."/>
            <person name="Prasanna A.N."/>
            <person name="Walter M.C."/>
            <person name="O'Connor E."/>
            <person name="Balint B."/>
            <person name="Krizsan K."/>
            <person name="Kiss B."/>
            <person name="Hess J."/>
            <person name="Varga T."/>
            <person name="Slot J."/>
            <person name="Riley R."/>
            <person name="Boka B."/>
            <person name="Rigling D."/>
            <person name="Barry K."/>
            <person name="Lee J."/>
            <person name="Mihaltcheva S."/>
            <person name="LaButti K."/>
            <person name="Lipzen A."/>
            <person name="Waldron R."/>
            <person name="Moloney N.M."/>
            <person name="Sperisen C."/>
            <person name="Kredics L."/>
            <person name="Vagvoelgyi C."/>
            <person name="Patrignani A."/>
            <person name="Fitzpatrick D."/>
            <person name="Nagy I."/>
            <person name="Doyle S."/>
            <person name="Anderson J.B."/>
            <person name="Grigoriev I.V."/>
            <person name="Gueldener U."/>
            <person name="Muensterkoetter M."/>
            <person name="Nagy L.G."/>
        </authorList>
    </citation>
    <scope>NUCLEOTIDE SEQUENCE [LARGE SCALE GENOMIC DNA]</scope>
    <source>
        <strain evidence="2">28-4</strain>
    </source>
</reference>
<accession>A0A2H3BA59</accession>
<dbReference type="EMBL" id="KZ293443">
    <property type="protein sequence ID" value="PBK65764.1"/>
    <property type="molecule type" value="Genomic_DNA"/>
</dbReference>